<dbReference type="Proteomes" id="UP000271974">
    <property type="component" value="Unassembled WGS sequence"/>
</dbReference>
<name>A0A3S1BG23_ELYCH</name>
<sequence>MDNLSREKRMVSLALGKQLPTVEDTVNTKVSKWEDLETDYSNDDDCDFIPSSVESSSDSNISRVIPLQFIQQSTPQQNRHVEACNTSDSKENLAVANQEDKAVTNAEDAALTVANAEDMTVSKNKTKPKRICKFCNEWQTHLKRHLIRRHPLEDEVKDALKLPAKDQMQAFASIRKNGIYKQNVVLAEKRKELIRERRQGTSATLMCSGCKGFYDKKTIFKHKRICCKSESINPVAVDIQVPSENALSLELSTEFTEQVLNRFRRDEVGQLCRSDFLTLLLGKKAWAKSAKKERHVVMSEMRLYANLIIAFRQQSENQNVSGTDILDYSQFDTLEKAILQLSDSSGHSKNGLKVRLGFLLKRAVKVIRGYYITQGKFKEENAMTKFLDALHLQWDFIFYNAQVQCEARREGLRKPSAMPDNEDVEALRSYAITEMNLMLDRPYDLWDDSLFVKLRNLIVCRITCSQEWGTSTANFKGMG</sequence>
<proteinExistence type="predicted"/>
<dbReference type="PANTHER" id="PTHR33480">
    <property type="entry name" value="SET DOMAIN-CONTAINING PROTEIN-RELATED"/>
    <property type="match status" value="1"/>
</dbReference>
<accession>A0A3S1BG23</accession>
<comment type="caution">
    <text evidence="1">The sequence shown here is derived from an EMBL/GenBank/DDBJ whole genome shotgun (WGS) entry which is preliminary data.</text>
</comment>
<protein>
    <submittedName>
        <fullName evidence="1">Uncharacterized protein</fullName>
    </submittedName>
</protein>
<dbReference type="AlphaFoldDB" id="A0A3S1BG23"/>
<dbReference type="EMBL" id="RQTK01000418">
    <property type="protein sequence ID" value="RUS79962.1"/>
    <property type="molecule type" value="Genomic_DNA"/>
</dbReference>
<organism evidence="1 2">
    <name type="scientific">Elysia chlorotica</name>
    <name type="common">Eastern emerald elysia</name>
    <name type="synonym">Sea slug</name>
    <dbReference type="NCBI Taxonomy" id="188477"/>
    <lineage>
        <taxon>Eukaryota</taxon>
        <taxon>Metazoa</taxon>
        <taxon>Spiralia</taxon>
        <taxon>Lophotrochozoa</taxon>
        <taxon>Mollusca</taxon>
        <taxon>Gastropoda</taxon>
        <taxon>Heterobranchia</taxon>
        <taxon>Euthyneura</taxon>
        <taxon>Panpulmonata</taxon>
        <taxon>Sacoglossa</taxon>
        <taxon>Placobranchoidea</taxon>
        <taxon>Plakobranchidae</taxon>
        <taxon>Elysia</taxon>
    </lineage>
</organism>
<evidence type="ECO:0000313" key="2">
    <source>
        <dbReference type="Proteomes" id="UP000271974"/>
    </source>
</evidence>
<keyword evidence="2" id="KW-1185">Reference proteome</keyword>
<dbReference type="OrthoDB" id="10066064at2759"/>
<gene>
    <name evidence="1" type="ORF">EGW08_012263</name>
</gene>
<reference evidence="1 2" key="1">
    <citation type="submission" date="2019-01" db="EMBL/GenBank/DDBJ databases">
        <title>A draft genome assembly of the solar-powered sea slug Elysia chlorotica.</title>
        <authorList>
            <person name="Cai H."/>
            <person name="Li Q."/>
            <person name="Fang X."/>
            <person name="Li J."/>
            <person name="Curtis N.E."/>
            <person name="Altenburger A."/>
            <person name="Shibata T."/>
            <person name="Feng M."/>
            <person name="Maeda T."/>
            <person name="Schwartz J.A."/>
            <person name="Shigenobu S."/>
            <person name="Lundholm N."/>
            <person name="Nishiyama T."/>
            <person name="Yang H."/>
            <person name="Hasebe M."/>
            <person name="Li S."/>
            <person name="Pierce S.K."/>
            <person name="Wang J."/>
        </authorList>
    </citation>
    <scope>NUCLEOTIDE SEQUENCE [LARGE SCALE GENOMIC DNA]</scope>
    <source>
        <strain evidence="1">EC2010</strain>
        <tissue evidence="1">Whole organism of an adult</tissue>
    </source>
</reference>
<evidence type="ECO:0000313" key="1">
    <source>
        <dbReference type="EMBL" id="RUS79962.1"/>
    </source>
</evidence>
<dbReference type="PANTHER" id="PTHR33480:SF1">
    <property type="entry name" value="TYR RECOMBINASE DOMAIN-CONTAINING PROTEIN"/>
    <property type="match status" value="1"/>
</dbReference>